<dbReference type="eggNOG" id="COG2271">
    <property type="taxonomic scope" value="Bacteria"/>
</dbReference>
<dbReference type="EMBL" id="CP000473">
    <property type="protein sequence ID" value="ABJ84072.1"/>
    <property type="molecule type" value="Genomic_DNA"/>
</dbReference>
<dbReference type="Gene3D" id="1.20.1250.20">
    <property type="entry name" value="MFS general substrate transporter like domains"/>
    <property type="match status" value="2"/>
</dbReference>
<dbReference type="HOGENOM" id="CLU_001265_5_1_0"/>
<keyword evidence="2 5" id="KW-0812">Transmembrane</keyword>
<keyword evidence="3 5" id="KW-1133">Transmembrane helix</keyword>
<dbReference type="Pfam" id="PF07690">
    <property type="entry name" value="MFS_1"/>
    <property type="match status" value="1"/>
</dbReference>
<evidence type="ECO:0000256" key="5">
    <source>
        <dbReference type="SAM" id="Phobius"/>
    </source>
</evidence>
<evidence type="ECO:0000256" key="3">
    <source>
        <dbReference type="ARBA" id="ARBA00022989"/>
    </source>
</evidence>
<sequence length="427" mass="46190">MNTSPALAAAMRSRTRFRILALISVGTMINYLDRTVLGIAAPSMSSELHISPAVMGILFSAFSWSYAAAQIPGGWLLDRIGTRLTYFLAVTFWSLFTLLQGFAGGIASLLAFRLGLGVSEAPCFPTNGRVVATWFREHERAQATAVYTVGEYLGLACFGPLLFWISRRFGWRSLFWAVGTAGIVFAGIWWRLYRDPESCGPMEKPAGAAPVNWKQVRQLLRYRQVWGASIGQFGGNSTLVFFLTWFPTYLAKERHMDWMRAGFYAILPFLAAACGVLLGGWGSDTLLKRTGSRNLARKLPLIAGLFGASTIILANYVNGDALVIAIFSTAFFFQGMTGLGWTVISDVAPTEMLGVTGGIFSFAANLAGVATPIVVGAIIGATGSFYYALAYVGAAALLGALSYVFLLGDVERIVLDQTYASPSRLNS</sequence>
<dbReference type="OrthoDB" id="6360at2"/>
<dbReference type="GO" id="GO:0022857">
    <property type="term" value="F:transmembrane transporter activity"/>
    <property type="evidence" value="ECO:0007669"/>
    <property type="project" value="InterPro"/>
</dbReference>
<proteinExistence type="predicted"/>
<feature type="transmembrane region" description="Helical" evidence="5">
    <location>
        <begin position="385"/>
        <end position="406"/>
    </location>
</feature>
<dbReference type="SUPFAM" id="SSF103473">
    <property type="entry name" value="MFS general substrate transporter"/>
    <property type="match status" value="1"/>
</dbReference>
<feature type="transmembrane region" description="Helical" evidence="5">
    <location>
        <begin position="20"/>
        <end position="41"/>
    </location>
</feature>
<evidence type="ECO:0000256" key="1">
    <source>
        <dbReference type="ARBA" id="ARBA00004141"/>
    </source>
</evidence>
<name>Q022M8_SOLUE</name>
<dbReference type="CDD" id="cd17319">
    <property type="entry name" value="MFS_ExuT_GudP_like"/>
    <property type="match status" value="1"/>
</dbReference>
<organism evidence="7">
    <name type="scientific">Solibacter usitatus (strain Ellin6076)</name>
    <dbReference type="NCBI Taxonomy" id="234267"/>
    <lineage>
        <taxon>Bacteria</taxon>
        <taxon>Pseudomonadati</taxon>
        <taxon>Acidobacteriota</taxon>
        <taxon>Terriglobia</taxon>
        <taxon>Bryobacterales</taxon>
        <taxon>Solibacteraceae</taxon>
        <taxon>Candidatus Solibacter</taxon>
    </lineage>
</organism>
<gene>
    <name evidence="7" type="ordered locus">Acid_3093</name>
</gene>
<dbReference type="PANTHER" id="PTHR11662">
    <property type="entry name" value="SOLUTE CARRIER FAMILY 17"/>
    <property type="match status" value="1"/>
</dbReference>
<dbReference type="KEGG" id="sus:Acid_3093"/>
<dbReference type="InParanoid" id="Q022M8"/>
<feature type="transmembrane region" description="Helical" evidence="5">
    <location>
        <begin position="356"/>
        <end position="379"/>
    </location>
</feature>
<dbReference type="AlphaFoldDB" id="Q022M8"/>
<dbReference type="FunCoup" id="Q022M8">
    <property type="interactions" value="286"/>
</dbReference>
<keyword evidence="4 5" id="KW-0472">Membrane</keyword>
<evidence type="ECO:0000313" key="7">
    <source>
        <dbReference type="EMBL" id="ABJ84072.1"/>
    </source>
</evidence>
<accession>Q022M8</accession>
<comment type="subcellular location">
    <subcellularLocation>
        <location evidence="1">Membrane</location>
        <topology evidence="1">Multi-pass membrane protein</topology>
    </subcellularLocation>
</comment>
<evidence type="ECO:0000256" key="4">
    <source>
        <dbReference type="ARBA" id="ARBA00023136"/>
    </source>
</evidence>
<dbReference type="STRING" id="234267.Acid_3093"/>
<dbReference type="InterPro" id="IPR050382">
    <property type="entry name" value="MFS_Na/Anion_cotransporter"/>
</dbReference>
<feature type="transmembrane region" description="Helical" evidence="5">
    <location>
        <begin position="84"/>
        <end position="112"/>
    </location>
</feature>
<dbReference type="PANTHER" id="PTHR11662:SF333">
    <property type="entry name" value="D-GALACTONATE TRANSPORTER"/>
    <property type="match status" value="1"/>
</dbReference>
<dbReference type="InterPro" id="IPR011701">
    <property type="entry name" value="MFS"/>
</dbReference>
<reference evidence="7" key="1">
    <citation type="submission" date="2006-10" db="EMBL/GenBank/DDBJ databases">
        <title>Complete sequence of Solibacter usitatus Ellin6076.</title>
        <authorList>
            <consortium name="US DOE Joint Genome Institute"/>
            <person name="Copeland A."/>
            <person name="Lucas S."/>
            <person name="Lapidus A."/>
            <person name="Barry K."/>
            <person name="Detter J.C."/>
            <person name="Glavina del Rio T."/>
            <person name="Hammon N."/>
            <person name="Israni S."/>
            <person name="Dalin E."/>
            <person name="Tice H."/>
            <person name="Pitluck S."/>
            <person name="Thompson L.S."/>
            <person name="Brettin T."/>
            <person name="Bruce D."/>
            <person name="Han C."/>
            <person name="Tapia R."/>
            <person name="Gilna P."/>
            <person name="Schmutz J."/>
            <person name="Larimer F."/>
            <person name="Land M."/>
            <person name="Hauser L."/>
            <person name="Kyrpides N."/>
            <person name="Mikhailova N."/>
            <person name="Janssen P.H."/>
            <person name="Kuske C.R."/>
            <person name="Richardson P."/>
        </authorList>
    </citation>
    <scope>NUCLEOTIDE SEQUENCE</scope>
    <source>
        <strain evidence="7">Ellin6076</strain>
    </source>
</reference>
<dbReference type="PROSITE" id="PS50850">
    <property type="entry name" value="MFS"/>
    <property type="match status" value="1"/>
</dbReference>
<feature type="transmembrane region" description="Helical" evidence="5">
    <location>
        <begin position="258"/>
        <end position="278"/>
    </location>
</feature>
<dbReference type="InterPro" id="IPR036259">
    <property type="entry name" value="MFS_trans_sf"/>
</dbReference>
<evidence type="ECO:0000256" key="2">
    <source>
        <dbReference type="ARBA" id="ARBA00022692"/>
    </source>
</evidence>
<dbReference type="InterPro" id="IPR020846">
    <property type="entry name" value="MFS_dom"/>
</dbReference>
<feature type="transmembrane region" description="Helical" evidence="5">
    <location>
        <begin position="53"/>
        <end position="77"/>
    </location>
</feature>
<dbReference type="GO" id="GO:0016020">
    <property type="term" value="C:membrane"/>
    <property type="evidence" value="ECO:0007669"/>
    <property type="project" value="UniProtKB-SubCell"/>
</dbReference>
<evidence type="ECO:0000259" key="6">
    <source>
        <dbReference type="PROSITE" id="PS50850"/>
    </source>
</evidence>
<feature type="transmembrane region" description="Helical" evidence="5">
    <location>
        <begin position="323"/>
        <end position="344"/>
    </location>
</feature>
<feature type="transmembrane region" description="Helical" evidence="5">
    <location>
        <begin position="299"/>
        <end position="317"/>
    </location>
</feature>
<feature type="transmembrane region" description="Helical" evidence="5">
    <location>
        <begin position="225"/>
        <end position="246"/>
    </location>
</feature>
<feature type="domain" description="Major facilitator superfamily (MFS) profile" evidence="6">
    <location>
        <begin position="19"/>
        <end position="411"/>
    </location>
</feature>
<feature type="transmembrane region" description="Helical" evidence="5">
    <location>
        <begin position="174"/>
        <end position="193"/>
    </location>
</feature>
<protein>
    <submittedName>
        <fullName evidence="7">Major facilitator superfamily MFS_1</fullName>
    </submittedName>
</protein>